<dbReference type="NCBIfam" id="TIGR00254">
    <property type="entry name" value="GGDEF"/>
    <property type="match status" value="1"/>
</dbReference>
<dbReference type="InterPro" id="IPR029787">
    <property type="entry name" value="Nucleotide_cyclase"/>
</dbReference>
<dbReference type="OrthoDB" id="9759607at2"/>
<dbReference type="GO" id="GO:0052621">
    <property type="term" value="F:diguanylate cyclase activity"/>
    <property type="evidence" value="ECO:0007669"/>
    <property type="project" value="UniProtKB-EC"/>
</dbReference>
<evidence type="ECO:0000256" key="2">
    <source>
        <dbReference type="ARBA" id="ARBA00034247"/>
    </source>
</evidence>
<reference evidence="5 6" key="1">
    <citation type="submission" date="2019-04" db="EMBL/GenBank/DDBJ databases">
        <title>Phreatobacter aquaticus sp. nov.</title>
        <authorList>
            <person name="Choi A."/>
        </authorList>
    </citation>
    <scope>NUCLEOTIDE SEQUENCE [LARGE SCALE GENOMIC DNA]</scope>
    <source>
        <strain evidence="5 6">KCTC 52518</strain>
    </source>
</reference>
<dbReference type="AlphaFoldDB" id="A0A4D7BJN3"/>
<gene>
    <name evidence="5" type="ORF">E8M01_29060</name>
</gene>
<dbReference type="KEGG" id="pstg:E8M01_29060"/>
<dbReference type="PANTHER" id="PTHR45138">
    <property type="entry name" value="REGULATORY COMPONENTS OF SENSORY TRANSDUCTION SYSTEM"/>
    <property type="match status" value="1"/>
</dbReference>
<keyword evidence="3" id="KW-0812">Transmembrane</keyword>
<evidence type="ECO:0000256" key="3">
    <source>
        <dbReference type="SAM" id="Phobius"/>
    </source>
</evidence>
<evidence type="ECO:0000313" key="5">
    <source>
        <dbReference type="EMBL" id="QCI67927.1"/>
    </source>
</evidence>
<feature type="transmembrane region" description="Helical" evidence="3">
    <location>
        <begin position="179"/>
        <end position="201"/>
    </location>
</feature>
<dbReference type="EC" id="2.7.7.65" evidence="1"/>
<dbReference type="SMART" id="SM00267">
    <property type="entry name" value="GGDEF"/>
    <property type="match status" value="1"/>
</dbReference>
<feature type="transmembrane region" description="Helical" evidence="3">
    <location>
        <begin position="104"/>
        <end position="122"/>
    </location>
</feature>
<dbReference type="GO" id="GO:0043709">
    <property type="term" value="P:cell adhesion involved in single-species biofilm formation"/>
    <property type="evidence" value="ECO:0007669"/>
    <property type="project" value="TreeGrafter"/>
</dbReference>
<keyword evidence="3" id="KW-1133">Transmembrane helix</keyword>
<dbReference type="GO" id="GO:0005886">
    <property type="term" value="C:plasma membrane"/>
    <property type="evidence" value="ECO:0007669"/>
    <property type="project" value="TreeGrafter"/>
</dbReference>
<evidence type="ECO:0000259" key="4">
    <source>
        <dbReference type="PROSITE" id="PS50887"/>
    </source>
</evidence>
<dbReference type="CDD" id="cd01949">
    <property type="entry name" value="GGDEF"/>
    <property type="match status" value="1"/>
</dbReference>
<dbReference type="FunFam" id="3.30.70.270:FF:000001">
    <property type="entry name" value="Diguanylate cyclase domain protein"/>
    <property type="match status" value="1"/>
</dbReference>
<dbReference type="Proteomes" id="UP000298781">
    <property type="component" value="Chromosome"/>
</dbReference>
<protein>
    <recommendedName>
        <fullName evidence="1">diguanylate cyclase</fullName>
        <ecNumber evidence="1">2.7.7.65</ecNumber>
    </recommendedName>
</protein>
<dbReference type="Pfam" id="PF00990">
    <property type="entry name" value="GGDEF"/>
    <property type="match status" value="1"/>
</dbReference>
<dbReference type="SUPFAM" id="SSF55073">
    <property type="entry name" value="Nucleotide cyclase"/>
    <property type="match status" value="1"/>
</dbReference>
<accession>A0A4D7BJN3</accession>
<sequence>MTSQRKITADDIAKAASVRRWDLAFPDKIEQRFEADTAPRRARVLAAVAIRTVVVYNVFLVGDALLVPDTIGLSLIVHLMLVTPWLIVAAALFRRALTPRQRNLMILSIPLTIVAGILWVFMASHSPLASHYQYFVVLVVMYANSAMRPSFGYALTVSATIVIAHGLACVLHPDMPAAASVTASFGLLVTIGVTLIANYYIERDLRRLYLLRLKDNLAAESLQRTADDLTRMSHVDALTGLANRRGVDNRVAALFAGSPAALRPFAVLMIDVDHFKGFNDQYGHPAGDRCLTLIGAAVRGALRDNADILGRYGGEEFVAILPDADLIDGIRAAERMRRAVERLGVPHARSEVGCVTLSVGVGTGSLGDAASLTAAIVAADAALYEAKAAGRNRIRPALPGRLPEGKPAQAA</sequence>
<organism evidence="5 6">
    <name type="scientific">Phreatobacter stygius</name>
    <dbReference type="NCBI Taxonomy" id="1940610"/>
    <lineage>
        <taxon>Bacteria</taxon>
        <taxon>Pseudomonadati</taxon>
        <taxon>Pseudomonadota</taxon>
        <taxon>Alphaproteobacteria</taxon>
        <taxon>Hyphomicrobiales</taxon>
        <taxon>Phreatobacteraceae</taxon>
        <taxon>Phreatobacter</taxon>
    </lineage>
</organism>
<name>A0A4D7BJN3_9HYPH</name>
<dbReference type="PANTHER" id="PTHR45138:SF9">
    <property type="entry name" value="DIGUANYLATE CYCLASE DGCM-RELATED"/>
    <property type="match status" value="1"/>
</dbReference>
<dbReference type="RefSeq" id="WP_136963350.1">
    <property type="nucleotide sequence ID" value="NZ_CP039690.1"/>
</dbReference>
<keyword evidence="3" id="KW-0472">Membrane</keyword>
<dbReference type="InterPro" id="IPR043128">
    <property type="entry name" value="Rev_trsase/Diguanyl_cyclase"/>
</dbReference>
<evidence type="ECO:0000313" key="6">
    <source>
        <dbReference type="Proteomes" id="UP000298781"/>
    </source>
</evidence>
<dbReference type="Gene3D" id="3.30.70.270">
    <property type="match status" value="1"/>
</dbReference>
<dbReference type="EMBL" id="CP039690">
    <property type="protein sequence ID" value="QCI67927.1"/>
    <property type="molecule type" value="Genomic_DNA"/>
</dbReference>
<dbReference type="InterPro" id="IPR000160">
    <property type="entry name" value="GGDEF_dom"/>
</dbReference>
<feature type="transmembrane region" description="Helical" evidence="3">
    <location>
        <begin position="151"/>
        <end position="173"/>
    </location>
</feature>
<keyword evidence="6" id="KW-1185">Reference proteome</keyword>
<feature type="domain" description="GGDEF" evidence="4">
    <location>
        <begin position="263"/>
        <end position="399"/>
    </location>
</feature>
<feature type="transmembrane region" description="Helical" evidence="3">
    <location>
        <begin position="71"/>
        <end position="92"/>
    </location>
</feature>
<dbReference type="InterPro" id="IPR050469">
    <property type="entry name" value="Diguanylate_Cyclase"/>
</dbReference>
<dbReference type="PROSITE" id="PS50887">
    <property type="entry name" value="GGDEF"/>
    <property type="match status" value="1"/>
</dbReference>
<evidence type="ECO:0000256" key="1">
    <source>
        <dbReference type="ARBA" id="ARBA00012528"/>
    </source>
</evidence>
<proteinExistence type="predicted"/>
<feature type="transmembrane region" description="Helical" evidence="3">
    <location>
        <begin position="42"/>
        <end position="59"/>
    </location>
</feature>
<dbReference type="GO" id="GO:1902201">
    <property type="term" value="P:negative regulation of bacterial-type flagellum-dependent cell motility"/>
    <property type="evidence" value="ECO:0007669"/>
    <property type="project" value="TreeGrafter"/>
</dbReference>
<comment type="catalytic activity">
    <reaction evidence="2">
        <text>2 GTP = 3',3'-c-di-GMP + 2 diphosphate</text>
        <dbReference type="Rhea" id="RHEA:24898"/>
        <dbReference type="ChEBI" id="CHEBI:33019"/>
        <dbReference type="ChEBI" id="CHEBI:37565"/>
        <dbReference type="ChEBI" id="CHEBI:58805"/>
        <dbReference type="EC" id="2.7.7.65"/>
    </reaction>
</comment>